<evidence type="ECO:0000256" key="1">
    <source>
        <dbReference type="SAM" id="MobiDB-lite"/>
    </source>
</evidence>
<dbReference type="OrthoDB" id="437295at2759"/>
<organism evidence="2 3">
    <name type="scientific">Symbiodinium pilosum</name>
    <name type="common">Dinoflagellate</name>
    <dbReference type="NCBI Taxonomy" id="2952"/>
    <lineage>
        <taxon>Eukaryota</taxon>
        <taxon>Sar</taxon>
        <taxon>Alveolata</taxon>
        <taxon>Dinophyceae</taxon>
        <taxon>Suessiales</taxon>
        <taxon>Symbiodiniaceae</taxon>
        <taxon>Symbiodinium</taxon>
    </lineage>
</organism>
<dbReference type="AlphaFoldDB" id="A0A812WDI6"/>
<proteinExistence type="predicted"/>
<feature type="non-terminal residue" evidence="2">
    <location>
        <position position="406"/>
    </location>
</feature>
<keyword evidence="3" id="KW-1185">Reference proteome</keyword>
<dbReference type="EMBL" id="CAJNIZ010044238">
    <property type="protein sequence ID" value="CAE7682743.1"/>
    <property type="molecule type" value="Genomic_DNA"/>
</dbReference>
<name>A0A812WDI6_SYMPI</name>
<evidence type="ECO:0000313" key="3">
    <source>
        <dbReference type="Proteomes" id="UP000649617"/>
    </source>
</evidence>
<dbReference type="Proteomes" id="UP000649617">
    <property type="component" value="Unassembled WGS sequence"/>
</dbReference>
<protein>
    <submittedName>
        <fullName evidence="2">Uncharacterized protein</fullName>
    </submittedName>
</protein>
<sequence>MRLITSETQMTWVLNQYSLTQCDFDYAPDLPFVTSEPLQMLLYTADDFYIGRACLSDGTQSECSASESHSERLCCCLGPGEDIEVVCQVPTTTTTTVTRTTSTSTSATLTTSTSTSVTDTSTSISSTSTSTSTLSTTSQTTTSRTSTSSTQTTTSFISTSSTFTTESTTSSTFTTRTSTTATFTTTTMTTTTGMTTELLFEIFAGGTVLIVSTNAGFSVGDMIKIARASQPNRFYEYVEITAFGTTTISSRRLATYTTFTISPPLQNRYGPGASIQNFGPAASFTGGDPVTYFGGNKWKFWLPLREELLLLATPDLRLYGSVFPGPQYDQQWFDYFMVTFPDDVPIATVRVKPPSNRSLAASRRCSSGRFEMLDITLGQSNKPLKEMRKMEYTAKSVRFEVNCRNQ</sequence>
<gene>
    <name evidence="2" type="ORF">SPIL2461_LOCUS19039</name>
</gene>
<accession>A0A812WDI6</accession>
<comment type="caution">
    <text evidence="2">The sequence shown here is derived from an EMBL/GenBank/DDBJ whole genome shotgun (WGS) entry which is preliminary data.</text>
</comment>
<evidence type="ECO:0000313" key="2">
    <source>
        <dbReference type="EMBL" id="CAE7682743.1"/>
    </source>
</evidence>
<reference evidence="2" key="1">
    <citation type="submission" date="2021-02" db="EMBL/GenBank/DDBJ databases">
        <authorList>
            <person name="Dougan E. K."/>
            <person name="Rhodes N."/>
            <person name="Thang M."/>
            <person name="Chan C."/>
        </authorList>
    </citation>
    <scope>NUCLEOTIDE SEQUENCE</scope>
</reference>
<feature type="region of interest" description="Disordered" evidence="1">
    <location>
        <begin position="98"/>
        <end position="151"/>
    </location>
</feature>